<sequence length="185" mass="19848">MFVKPVFVATALLSVVLMAVAGGTLPAGAQGAGAPCREAPGGDALDFWLGTWDVYDNGQPVGANHIESALDGCAVFEHWVNAAGAEGKSLFAFSAATGVWTQLWVTDNTSWPGSIKLKRHQGPHDDGSVRFQTTVEKADGSHYLDRTTLTPVPDGTVRQVIEISLDDGKTWQTMFNAEYRRQTTP</sequence>
<dbReference type="RefSeq" id="WP_121938585.1">
    <property type="nucleotide sequence ID" value="NZ_REFR01000011.1"/>
</dbReference>
<feature type="signal peptide" evidence="1">
    <location>
        <begin position="1"/>
        <end position="29"/>
    </location>
</feature>
<evidence type="ECO:0000313" key="2">
    <source>
        <dbReference type="EMBL" id="RMB07795.1"/>
    </source>
</evidence>
<gene>
    <name evidence="2" type="ORF">BXY39_1886</name>
</gene>
<organism evidence="2 3">
    <name type="scientific">Eilatimonas milleporae</name>
    <dbReference type="NCBI Taxonomy" id="911205"/>
    <lineage>
        <taxon>Bacteria</taxon>
        <taxon>Pseudomonadati</taxon>
        <taxon>Pseudomonadota</taxon>
        <taxon>Alphaproteobacteria</taxon>
        <taxon>Kordiimonadales</taxon>
        <taxon>Kordiimonadaceae</taxon>
        <taxon>Eilatimonas</taxon>
    </lineage>
</organism>
<reference evidence="2 3" key="1">
    <citation type="submission" date="2018-10" db="EMBL/GenBank/DDBJ databases">
        <title>Genomic Encyclopedia of Archaeal and Bacterial Type Strains, Phase II (KMG-II): from individual species to whole genera.</title>
        <authorList>
            <person name="Goeker M."/>
        </authorList>
    </citation>
    <scope>NUCLEOTIDE SEQUENCE [LARGE SCALE GENOMIC DNA]</scope>
    <source>
        <strain evidence="2 3">DSM 25217</strain>
    </source>
</reference>
<evidence type="ECO:0008006" key="4">
    <source>
        <dbReference type="Google" id="ProtNLM"/>
    </source>
</evidence>
<evidence type="ECO:0000256" key="1">
    <source>
        <dbReference type="SAM" id="SignalP"/>
    </source>
</evidence>
<proteinExistence type="predicted"/>
<accession>A0A3M0CFL4</accession>
<keyword evidence="3" id="KW-1185">Reference proteome</keyword>
<protein>
    <recommendedName>
        <fullName evidence="4">DUF1579 domain-containing protein</fullName>
    </recommendedName>
</protein>
<feature type="chain" id="PRO_5018173587" description="DUF1579 domain-containing protein" evidence="1">
    <location>
        <begin position="30"/>
        <end position="185"/>
    </location>
</feature>
<dbReference type="InParanoid" id="A0A3M0CFL4"/>
<dbReference type="AlphaFoldDB" id="A0A3M0CFL4"/>
<comment type="caution">
    <text evidence="2">The sequence shown here is derived from an EMBL/GenBank/DDBJ whole genome shotgun (WGS) entry which is preliminary data.</text>
</comment>
<dbReference type="EMBL" id="REFR01000011">
    <property type="protein sequence ID" value="RMB07795.1"/>
    <property type="molecule type" value="Genomic_DNA"/>
</dbReference>
<dbReference type="OrthoDB" id="8902597at2"/>
<evidence type="ECO:0000313" key="3">
    <source>
        <dbReference type="Proteomes" id="UP000271227"/>
    </source>
</evidence>
<keyword evidence="1" id="KW-0732">Signal</keyword>
<name>A0A3M0CFL4_9PROT</name>
<dbReference type="Proteomes" id="UP000271227">
    <property type="component" value="Unassembled WGS sequence"/>
</dbReference>